<proteinExistence type="predicted"/>
<protein>
    <submittedName>
        <fullName evidence="3">Uncharacterized protein</fullName>
    </submittedName>
</protein>
<keyword evidence="4" id="KW-1185">Reference proteome</keyword>
<keyword evidence="2" id="KW-1133">Transmembrane helix</keyword>
<dbReference type="EMBL" id="CAJZBQ010000038">
    <property type="protein sequence ID" value="CAG9325547.1"/>
    <property type="molecule type" value="Genomic_DNA"/>
</dbReference>
<evidence type="ECO:0000313" key="3">
    <source>
        <dbReference type="EMBL" id="CAG9325547.1"/>
    </source>
</evidence>
<dbReference type="AlphaFoldDB" id="A0AAU9JUZ3"/>
<keyword evidence="2" id="KW-0812">Transmembrane</keyword>
<evidence type="ECO:0000313" key="4">
    <source>
        <dbReference type="Proteomes" id="UP001162131"/>
    </source>
</evidence>
<dbReference type="Proteomes" id="UP001162131">
    <property type="component" value="Unassembled WGS sequence"/>
</dbReference>
<organism evidence="3 4">
    <name type="scientific">Blepharisma stoltei</name>
    <dbReference type="NCBI Taxonomy" id="1481888"/>
    <lineage>
        <taxon>Eukaryota</taxon>
        <taxon>Sar</taxon>
        <taxon>Alveolata</taxon>
        <taxon>Ciliophora</taxon>
        <taxon>Postciliodesmatophora</taxon>
        <taxon>Heterotrichea</taxon>
        <taxon>Heterotrichida</taxon>
        <taxon>Blepharismidae</taxon>
        <taxon>Blepharisma</taxon>
    </lineage>
</organism>
<dbReference type="PANTHER" id="PTHR10974">
    <property type="entry name" value="FI08016P-RELATED"/>
    <property type="match status" value="1"/>
</dbReference>
<evidence type="ECO:0000256" key="2">
    <source>
        <dbReference type="SAM" id="Phobius"/>
    </source>
</evidence>
<dbReference type="GO" id="GO:0005615">
    <property type="term" value="C:extracellular space"/>
    <property type="evidence" value="ECO:0007669"/>
    <property type="project" value="TreeGrafter"/>
</dbReference>
<accession>A0AAU9JUZ3</accession>
<reference evidence="3" key="1">
    <citation type="submission" date="2021-09" db="EMBL/GenBank/DDBJ databases">
        <authorList>
            <consortium name="AG Swart"/>
            <person name="Singh M."/>
            <person name="Singh A."/>
            <person name="Seah K."/>
            <person name="Emmerich C."/>
        </authorList>
    </citation>
    <scope>NUCLEOTIDE SEQUENCE</scope>
    <source>
        <strain evidence="3">ATCC30299</strain>
    </source>
</reference>
<dbReference type="Gene3D" id="3.40.720.10">
    <property type="entry name" value="Alkaline Phosphatase, subunit A"/>
    <property type="match status" value="1"/>
</dbReference>
<dbReference type="InterPro" id="IPR004245">
    <property type="entry name" value="DUF229"/>
</dbReference>
<evidence type="ECO:0000256" key="1">
    <source>
        <dbReference type="SAM" id="MobiDB-lite"/>
    </source>
</evidence>
<keyword evidence="2" id="KW-0472">Membrane</keyword>
<name>A0AAU9JUZ3_9CILI</name>
<dbReference type="SUPFAM" id="SSF53649">
    <property type="entry name" value="Alkaline phosphatase-like"/>
    <property type="match status" value="1"/>
</dbReference>
<comment type="caution">
    <text evidence="3">The sequence shown here is derived from an EMBL/GenBank/DDBJ whole genome shotgun (WGS) entry which is preliminary data.</text>
</comment>
<feature type="transmembrane region" description="Helical" evidence="2">
    <location>
        <begin position="12"/>
        <end position="30"/>
    </location>
</feature>
<sequence>MPWLPSRKKSLIFLLGFLMIISFFWALVIYTEESSLEDQKNDDAKVIIGNSNSRVKPSNVNSKSHPSAKNQDTDSFNTNAIKPLISSPEVNIFDEGIKCFPHLSGYQKFQSDYRYKYHNRQLACNYDPLKVFDIKNNTLIMNCSNAGPAQYSLGNNPNFEILGNVKYNPDWRPYFTDPIDLDKHEYGFVKCGNTKKQGWLHNKYSWEVSDRVKERTENITKELNLTETQKPLTVLVLMVDAVSRQHFFRSMGSTVEFIRENIINGTYSDTYNVYDFYNGNSHGENTLPNLVPLLFGHSYFDHLLQTRYLSLKSADSTNKFLKIQEKIIWKDFEKNGFVTMFGWETRWDYFAEIGGRKILCDHVAASFWRGALEVSGFTDFSEKQRCIGNHHSHEFLFNYTKEFLENYEGHNKFGYAHFSSGHEITGSVLEAMDADLAEFLEKTMRIHNEKNEDLAILLLSDHGLHMGPWDRYEEGLIENLSPFTIFIANKQLLSKINENSHEILLHNTQRLVGKYDVYLTLKHLSTVPYGNAMLNYKDWKNEINLTSVVSLFHEEIPDNRTCEDIGIPLYWCNCLKYEKININDESSLAHHIAIEAVGAINRKNIKDKSQEVCMEIKLEKVIKIEEELKESQKYSGNMYKVSFSIRERSGVVFTAFAYVAKTFKYSKEEKENEIYPISQFESFRVQIQKIVRADNKDDFCCEVAEVIGAKCSFCICTHPKDYQIAKVMPAKKKSTLEKLKKSLFIAVGNVDKSCNETCAYFNKKCEKWGLSLVNRLEILKEPWRVQSSSNIYKDKGFMDFKNSKVDKTKEGKFPGLLFEDNKYTFIQADWDKLSCDAKNDKYMPICPCTYYHYN</sequence>
<dbReference type="Pfam" id="PF02995">
    <property type="entry name" value="DUF229"/>
    <property type="match status" value="1"/>
</dbReference>
<dbReference type="PANTHER" id="PTHR10974:SF1">
    <property type="entry name" value="FI08016P-RELATED"/>
    <property type="match status" value="1"/>
</dbReference>
<gene>
    <name evidence="3" type="ORF">BSTOLATCC_MIC38799</name>
</gene>
<feature type="region of interest" description="Disordered" evidence="1">
    <location>
        <begin position="52"/>
        <end position="76"/>
    </location>
</feature>
<dbReference type="InterPro" id="IPR017850">
    <property type="entry name" value="Alkaline_phosphatase_core_sf"/>
</dbReference>